<feature type="non-terminal residue" evidence="1">
    <location>
        <position position="205"/>
    </location>
</feature>
<name>A0ACC1HNT7_9FUNG</name>
<evidence type="ECO:0000313" key="2">
    <source>
        <dbReference type="Proteomes" id="UP001145114"/>
    </source>
</evidence>
<dbReference type="Proteomes" id="UP001145114">
    <property type="component" value="Unassembled WGS sequence"/>
</dbReference>
<reference evidence="1" key="1">
    <citation type="submission" date="2022-06" db="EMBL/GenBank/DDBJ databases">
        <title>Phylogenomic reconstructions and comparative analyses of Kickxellomycotina fungi.</title>
        <authorList>
            <person name="Reynolds N.K."/>
            <person name="Stajich J.E."/>
            <person name="Barry K."/>
            <person name="Grigoriev I.V."/>
            <person name="Crous P."/>
            <person name="Smith M.E."/>
        </authorList>
    </citation>
    <scope>NUCLEOTIDE SEQUENCE</scope>
    <source>
        <strain evidence="1">RSA 2271</strain>
    </source>
</reference>
<accession>A0ACC1HNT7</accession>
<keyword evidence="2" id="KW-1185">Reference proteome</keyword>
<protein>
    <submittedName>
        <fullName evidence="1">Uncharacterized protein</fullName>
    </submittedName>
</protein>
<proteinExistence type="predicted"/>
<comment type="caution">
    <text evidence="1">The sequence shown here is derived from an EMBL/GenBank/DDBJ whole genome shotgun (WGS) entry which is preliminary data.</text>
</comment>
<gene>
    <name evidence="1" type="ORF">EV182_004641</name>
</gene>
<organism evidence="1 2">
    <name type="scientific">Spiromyces aspiralis</name>
    <dbReference type="NCBI Taxonomy" id="68401"/>
    <lineage>
        <taxon>Eukaryota</taxon>
        <taxon>Fungi</taxon>
        <taxon>Fungi incertae sedis</taxon>
        <taxon>Zoopagomycota</taxon>
        <taxon>Kickxellomycotina</taxon>
        <taxon>Kickxellomycetes</taxon>
        <taxon>Kickxellales</taxon>
        <taxon>Kickxellaceae</taxon>
        <taxon>Spiromyces</taxon>
    </lineage>
</organism>
<evidence type="ECO:0000313" key="1">
    <source>
        <dbReference type="EMBL" id="KAJ1678164.1"/>
    </source>
</evidence>
<dbReference type="EMBL" id="JAMZIH010001472">
    <property type="protein sequence ID" value="KAJ1678164.1"/>
    <property type="molecule type" value="Genomic_DNA"/>
</dbReference>
<sequence length="205" mass="23177">MAFKLLTKHVDDLLEGENWNSLNRRIKADLIMMCQEREERLLMECLVRVSITAATIDTRTDLTTEGTKHQLIETLMDWKINAKPVPCPSEPQLEHLDSRHPGTYPHPDAREDLNDSSSSSSGGGDVNFRDLKFGDKIGSGGFKDCYRGEYNGNLVAIGAIRTADFSPADFQEIKHEINVLKQLRHENIVRFIGVCTNYDNNSKKI</sequence>